<feature type="signal peptide" evidence="1">
    <location>
        <begin position="1"/>
        <end position="22"/>
    </location>
</feature>
<dbReference type="RefSeq" id="WP_077549555.1">
    <property type="nucleotide sequence ID" value="NZ_JACHEJ010000001.1"/>
</dbReference>
<organism evidence="2 3">
    <name type="scientific">Pseudorhizobium flavum</name>
    <dbReference type="NCBI Taxonomy" id="1335061"/>
    <lineage>
        <taxon>Bacteria</taxon>
        <taxon>Pseudomonadati</taxon>
        <taxon>Pseudomonadota</taxon>
        <taxon>Alphaproteobacteria</taxon>
        <taxon>Hyphomicrobiales</taxon>
        <taxon>Rhizobiaceae</taxon>
        <taxon>Rhizobium/Agrobacterium group</taxon>
        <taxon>Pseudorhizobium</taxon>
    </lineage>
</organism>
<dbReference type="Proteomes" id="UP000535501">
    <property type="component" value="Unassembled WGS sequence"/>
</dbReference>
<protein>
    <recommendedName>
        <fullName evidence="4">DUF302 domain-containing protein</fullName>
    </recommendedName>
</protein>
<proteinExistence type="predicted"/>
<name>A0A7W9YV54_9HYPH</name>
<keyword evidence="1" id="KW-0732">Signal</keyword>
<evidence type="ECO:0008006" key="4">
    <source>
        <dbReference type="Google" id="ProtNLM"/>
    </source>
</evidence>
<reference evidence="2 3" key="1">
    <citation type="submission" date="2020-08" db="EMBL/GenBank/DDBJ databases">
        <title>Genomic Encyclopedia of Type Strains, Phase IV (KMG-IV): sequencing the most valuable type-strain genomes for metagenomic binning, comparative biology and taxonomic classification.</title>
        <authorList>
            <person name="Goeker M."/>
        </authorList>
    </citation>
    <scope>NUCLEOTIDE SEQUENCE [LARGE SCALE GENOMIC DNA]</scope>
    <source>
        <strain evidence="2 3">DSM 102134</strain>
    </source>
</reference>
<comment type="caution">
    <text evidence="2">The sequence shown here is derived from an EMBL/GenBank/DDBJ whole genome shotgun (WGS) entry which is preliminary data.</text>
</comment>
<evidence type="ECO:0000256" key="1">
    <source>
        <dbReference type="SAM" id="SignalP"/>
    </source>
</evidence>
<sequence>MTRWMYACVVAGLALSPMGASAQDSPLTIRETDAVFEDVVADLQDAIVNRGYVVDYHGRIGDMLARTADDVGAAKALYRNAEFVQFCSATVSRKAMEADLENIGFCPYVLFAYEAETAPGTVRVGFRRLPAGDGRDEVNTLLEEIVAETTGD</sequence>
<accession>A0A7W9YV54</accession>
<dbReference type="Gene3D" id="3.30.310.70">
    <property type="entry name" value="TT1751-like domain"/>
    <property type="match status" value="1"/>
</dbReference>
<evidence type="ECO:0000313" key="2">
    <source>
        <dbReference type="EMBL" id="MBB6178186.1"/>
    </source>
</evidence>
<dbReference type="SUPFAM" id="SSF103247">
    <property type="entry name" value="TT1751-like"/>
    <property type="match status" value="1"/>
</dbReference>
<keyword evidence="3" id="KW-1185">Reference proteome</keyword>
<dbReference type="AlphaFoldDB" id="A0A7W9YV54"/>
<dbReference type="EMBL" id="JACHEJ010000001">
    <property type="protein sequence ID" value="MBB6178186.1"/>
    <property type="molecule type" value="Genomic_DNA"/>
</dbReference>
<gene>
    <name evidence="2" type="ORF">HNQ75_000129</name>
</gene>
<dbReference type="InterPro" id="IPR035923">
    <property type="entry name" value="TT1751-like_sf"/>
</dbReference>
<evidence type="ECO:0000313" key="3">
    <source>
        <dbReference type="Proteomes" id="UP000535501"/>
    </source>
</evidence>
<feature type="chain" id="PRO_5031467242" description="DUF302 domain-containing protein" evidence="1">
    <location>
        <begin position="23"/>
        <end position="152"/>
    </location>
</feature>